<feature type="transmembrane region" description="Helical" evidence="1">
    <location>
        <begin position="29"/>
        <end position="55"/>
    </location>
</feature>
<dbReference type="GO" id="GO:0016301">
    <property type="term" value="F:kinase activity"/>
    <property type="evidence" value="ECO:0007669"/>
    <property type="project" value="UniProtKB-KW"/>
</dbReference>
<keyword evidence="1" id="KW-0812">Transmembrane</keyword>
<evidence type="ECO:0000313" key="2">
    <source>
        <dbReference type="EMBL" id="MFC7319152.1"/>
    </source>
</evidence>
<keyword evidence="2" id="KW-0418">Kinase</keyword>
<keyword evidence="1" id="KW-0472">Membrane</keyword>
<proteinExistence type="predicted"/>
<organism evidence="2 3">
    <name type="scientific">Halomarina halobia</name>
    <dbReference type="NCBI Taxonomy" id="3033386"/>
    <lineage>
        <taxon>Archaea</taxon>
        <taxon>Methanobacteriati</taxon>
        <taxon>Methanobacteriota</taxon>
        <taxon>Stenosarchaea group</taxon>
        <taxon>Halobacteria</taxon>
        <taxon>Halobacteriales</taxon>
        <taxon>Natronomonadaceae</taxon>
        <taxon>Halomarina</taxon>
    </lineage>
</organism>
<name>A0ABD6AG56_9EURY</name>
<keyword evidence="1" id="KW-1133">Transmembrane helix</keyword>
<dbReference type="GeneID" id="79317656"/>
<sequence>MGSEVEVDSQVSTEQETDVQWKAGIGAGLVAGVVMGIMLTVMMGPVIAAAIPALWGLNGLAAGWGVHLVNSAIFGLVFAAIVASPPVRQYTGSLGRTTAVGVAYGVVIWIVAAGIVMPIWLQAVGFPMAPPLPNFNPMSLVGHVVYGAVLGGVYSYATR</sequence>
<evidence type="ECO:0000256" key="1">
    <source>
        <dbReference type="SAM" id="Phobius"/>
    </source>
</evidence>
<gene>
    <name evidence="2" type="ORF">ACFQPE_20495</name>
</gene>
<dbReference type="EMBL" id="JBHTBF010000003">
    <property type="protein sequence ID" value="MFC7319152.1"/>
    <property type="molecule type" value="Genomic_DNA"/>
</dbReference>
<feature type="transmembrane region" description="Helical" evidence="1">
    <location>
        <begin position="99"/>
        <end position="120"/>
    </location>
</feature>
<dbReference type="AlphaFoldDB" id="A0ABD6AG56"/>
<accession>A0ABD6AG56</accession>
<dbReference type="RefSeq" id="WP_276306024.1">
    <property type="nucleotide sequence ID" value="NZ_CP119993.1"/>
</dbReference>
<keyword evidence="2" id="KW-0808">Transferase</keyword>
<comment type="caution">
    <text evidence="2">The sequence shown here is derived from an EMBL/GenBank/DDBJ whole genome shotgun (WGS) entry which is preliminary data.</text>
</comment>
<dbReference type="Proteomes" id="UP001596547">
    <property type="component" value="Unassembled WGS sequence"/>
</dbReference>
<keyword evidence="3" id="KW-1185">Reference proteome</keyword>
<reference evidence="2 3" key="1">
    <citation type="journal article" date="2019" name="Int. J. Syst. Evol. Microbiol.">
        <title>The Global Catalogue of Microorganisms (GCM) 10K type strain sequencing project: providing services to taxonomists for standard genome sequencing and annotation.</title>
        <authorList>
            <consortium name="The Broad Institute Genomics Platform"/>
            <consortium name="The Broad Institute Genome Sequencing Center for Infectious Disease"/>
            <person name="Wu L."/>
            <person name="Ma J."/>
        </authorList>
    </citation>
    <scope>NUCLEOTIDE SEQUENCE [LARGE SCALE GENOMIC DNA]</scope>
    <source>
        <strain evidence="2 3">PSR21</strain>
    </source>
</reference>
<evidence type="ECO:0000313" key="3">
    <source>
        <dbReference type="Proteomes" id="UP001596547"/>
    </source>
</evidence>
<feature type="transmembrane region" description="Helical" evidence="1">
    <location>
        <begin position="140"/>
        <end position="157"/>
    </location>
</feature>
<feature type="transmembrane region" description="Helical" evidence="1">
    <location>
        <begin position="61"/>
        <end position="87"/>
    </location>
</feature>
<protein>
    <submittedName>
        <fullName evidence="2">Histidine kinase</fullName>
    </submittedName>
</protein>